<keyword evidence="2" id="KW-1185">Reference proteome</keyword>
<gene>
    <name evidence="1" type="ORF">UA08_00590</name>
</gene>
<dbReference type="EMBL" id="LFMY01000001">
    <property type="protein sequence ID" value="OKL64045.1"/>
    <property type="molecule type" value="Genomic_DNA"/>
</dbReference>
<organism evidence="1 2">
    <name type="scientific">Talaromyces atroroseus</name>
    <dbReference type="NCBI Taxonomy" id="1441469"/>
    <lineage>
        <taxon>Eukaryota</taxon>
        <taxon>Fungi</taxon>
        <taxon>Dikarya</taxon>
        <taxon>Ascomycota</taxon>
        <taxon>Pezizomycotina</taxon>
        <taxon>Eurotiomycetes</taxon>
        <taxon>Eurotiomycetidae</taxon>
        <taxon>Eurotiales</taxon>
        <taxon>Trichocomaceae</taxon>
        <taxon>Talaromyces</taxon>
        <taxon>Talaromyces sect. Trachyspermi</taxon>
    </lineage>
</organism>
<protein>
    <recommendedName>
        <fullName evidence="3">DUF1479 domain protein</fullName>
    </recommendedName>
</protein>
<comment type="caution">
    <text evidence="1">The sequence shown here is derived from an EMBL/GenBank/DDBJ whole genome shotgun (WGS) entry which is preliminary data.</text>
</comment>
<dbReference type="InterPro" id="IPR027443">
    <property type="entry name" value="IPNS-like_sf"/>
</dbReference>
<sequence>MPGILKTWPLWPEFTKQADADVYSQEPSFLRAKKEIIEQYGKDAICQSWLKTCQALESVTQELEQNGADMIPAFEASKVVNEGFTESERERIKNIGCFIVRQVVPEDEARHQYAKFQEYLSANQDDVTGWPADAPSMYRLYDSPTQIAMRTHPNHLKVQQRLNELWHDASGETSPEPLLYSDGIRDRPPLQQFLGLPPHIDAGSLSRWADKTYRNAYHHIFSGNPELHDAYDLKARKDADQYLFPGVAHSRVFRAFQGWTALTPAAPRAGSIMLFPHVRMAVAYVLLRPFFRPPESGDVMDASKWTFAPDEPWFPGTFLQQSQLLSRSSHPHLRLQDCLVASPSMKPGDSVWWHSDMIHAVDTEHLGEENAAAVFIPACPTTPINKEYIKTQKEASLAGRPPPDYVFGAGNLNETLFKGYEGLEGVSEEAKKALGFYS</sequence>
<dbReference type="STRING" id="1441469.A0A225BAV4"/>
<dbReference type="Pfam" id="PF07350">
    <property type="entry name" value="Gig2-like"/>
    <property type="match status" value="1"/>
</dbReference>
<dbReference type="PANTHER" id="PTHR30613">
    <property type="entry name" value="UNCHARACTERIZED PROTEIN YBIU-RELATED"/>
    <property type="match status" value="1"/>
</dbReference>
<dbReference type="Gene3D" id="2.60.120.330">
    <property type="entry name" value="B-lactam Antibiotic, Isopenicillin N Synthase, Chain"/>
    <property type="match status" value="1"/>
</dbReference>
<evidence type="ECO:0008006" key="3">
    <source>
        <dbReference type="Google" id="ProtNLM"/>
    </source>
</evidence>
<dbReference type="InterPro" id="IPR010856">
    <property type="entry name" value="Gig2-like"/>
</dbReference>
<dbReference type="SUPFAM" id="SSF51197">
    <property type="entry name" value="Clavaminate synthase-like"/>
    <property type="match status" value="1"/>
</dbReference>
<accession>A0A225BAV4</accession>
<dbReference type="AlphaFoldDB" id="A0A225BAV4"/>
<dbReference type="OrthoDB" id="8249012at2759"/>
<reference evidence="1 2" key="1">
    <citation type="submission" date="2015-06" db="EMBL/GenBank/DDBJ databases">
        <title>Talaromyces atroroseus IBT 11181 draft genome.</title>
        <authorList>
            <person name="Rasmussen K.B."/>
            <person name="Rasmussen S."/>
            <person name="Petersen B."/>
            <person name="Sicheritz-Ponten T."/>
            <person name="Mortensen U.H."/>
            <person name="Thrane U."/>
        </authorList>
    </citation>
    <scope>NUCLEOTIDE SEQUENCE [LARGE SCALE GENOMIC DNA]</scope>
    <source>
        <strain evidence="1 2">IBT 11181</strain>
    </source>
</reference>
<evidence type="ECO:0000313" key="2">
    <source>
        <dbReference type="Proteomes" id="UP000214365"/>
    </source>
</evidence>
<dbReference type="PANTHER" id="PTHR30613:SF1">
    <property type="entry name" value="DUF1479 DOMAIN PROTEIN (AFU_ORTHOLOGUE AFUA_5G09280)"/>
    <property type="match status" value="1"/>
</dbReference>
<dbReference type="RefSeq" id="XP_020124166.1">
    <property type="nucleotide sequence ID" value="XM_020260413.1"/>
</dbReference>
<dbReference type="GeneID" id="31000345"/>
<dbReference type="Proteomes" id="UP000214365">
    <property type="component" value="Unassembled WGS sequence"/>
</dbReference>
<evidence type="ECO:0000313" key="1">
    <source>
        <dbReference type="EMBL" id="OKL64045.1"/>
    </source>
</evidence>
<proteinExistence type="predicted"/>
<name>A0A225BAV4_TALAT</name>